<dbReference type="Gene3D" id="1.10.10.10">
    <property type="entry name" value="Winged helix-like DNA-binding domain superfamily/Winged helix DNA-binding domain"/>
    <property type="match status" value="1"/>
</dbReference>
<name>A0A3E0VLQ2_9MICO</name>
<dbReference type="InterPro" id="IPR036390">
    <property type="entry name" value="WH_DNA-bd_sf"/>
</dbReference>
<dbReference type="PANTHER" id="PTHR33164">
    <property type="entry name" value="TRANSCRIPTIONAL REGULATOR, MARR FAMILY"/>
    <property type="match status" value="1"/>
</dbReference>
<dbReference type="GO" id="GO:0003700">
    <property type="term" value="F:DNA-binding transcription factor activity"/>
    <property type="evidence" value="ECO:0007669"/>
    <property type="project" value="InterPro"/>
</dbReference>
<dbReference type="PANTHER" id="PTHR33164:SF57">
    <property type="entry name" value="MARR-FAMILY TRANSCRIPTIONAL REGULATOR"/>
    <property type="match status" value="1"/>
</dbReference>
<dbReference type="InterPro" id="IPR000835">
    <property type="entry name" value="HTH_MarR-typ"/>
</dbReference>
<gene>
    <name evidence="2" type="ORF">B7R54_16195</name>
</gene>
<dbReference type="EMBL" id="NBWZ01000001">
    <property type="protein sequence ID" value="RFA10575.1"/>
    <property type="molecule type" value="Genomic_DNA"/>
</dbReference>
<evidence type="ECO:0000259" key="1">
    <source>
        <dbReference type="PROSITE" id="PS50995"/>
    </source>
</evidence>
<evidence type="ECO:0000313" key="2">
    <source>
        <dbReference type="EMBL" id="RFA10575.1"/>
    </source>
</evidence>
<evidence type="ECO:0000313" key="3">
    <source>
        <dbReference type="Proteomes" id="UP000256486"/>
    </source>
</evidence>
<organism evidence="2 3">
    <name type="scientific">Subtercola boreus</name>
    <dbReference type="NCBI Taxonomy" id="120213"/>
    <lineage>
        <taxon>Bacteria</taxon>
        <taxon>Bacillati</taxon>
        <taxon>Actinomycetota</taxon>
        <taxon>Actinomycetes</taxon>
        <taxon>Micrococcales</taxon>
        <taxon>Microbacteriaceae</taxon>
        <taxon>Subtercola</taxon>
    </lineage>
</organism>
<sequence length="168" mass="18358">MPGGLEGSFANLRHMSPQDAPAEQSVILDIEAGIAQLFRSARYVIRRYSAEVHPELQPTGFSILRHIAQSGPSQASSIIAATGLDKSAVSRQLSALRALGLLATRPDPTDGRSSYLVTTPLAEERLAAVRRLVTLDYAERFETWSGDELTTFARLLERFNDNPPGVPR</sequence>
<dbReference type="SUPFAM" id="SSF46785">
    <property type="entry name" value="Winged helix' DNA-binding domain"/>
    <property type="match status" value="1"/>
</dbReference>
<protein>
    <recommendedName>
        <fullName evidence="1">HTH marR-type domain-containing protein</fullName>
    </recommendedName>
</protein>
<dbReference type="InterPro" id="IPR036388">
    <property type="entry name" value="WH-like_DNA-bd_sf"/>
</dbReference>
<dbReference type="Pfam" id="PF12802">
    <property type="entry name" value="MarR_2"/>
    <property type="match status" value="1"/>
</dbReference>
<keyword evidence="3" id="KW-1185">Reference proteome</keyword>
<proteinExistence type="predicted"/>
<dbReference type="AlphaFoldDB" id="A0A3E0VLQ2"/>
<dbReference type="PROSITE" id="PS50995">
    <property type="entry name" value="HTH_MARR_2"/>
    <property type="match status" value="1"/>
</dbReference>
<dbReference type="GO" id="GO:0006950">
    <property type="term" value="P:response to stress"/>
    <property type="evidence" value="ECO:0007669"/>
    <property type="project" value="TreeGrafter"/>
</dbReference>
<reference evidence="2 3" key="1">
    <citation type="submission" date="2017-04" db="EMBL/GenBank/DDBJ databases">
        <title>Comparative genome analysis of Subtercola boreus.</title>
        <authorList>
            <person name="Cho Y.-J."/>
            <person name="Cho A."/>
            <person name="Kim O.-S."/>
            <person name="Lee J.-I."/>
        </authorList>
    </citation>
    <scope>NUCLEOTIDE SEQUENCE [LARGE SCALE GENOMIC DNA]</scope>
    <source>
        <strain evidence="2 3">K300</strain>
    </source>
</reference>
<comment type="caution">
    <text evidence="2">The sequence shown here is derived from an EMBL/GenBank/DDBJ whole genome shotgun (WGS) entry which is preliminary data.</text>
</comment>
<dbReference type="Proteomes" id="UP000256486">
    <property type="component" value="Unassembled WGS sequence"/>
</dbReference>
<dbReference type="SMART" id="SM00347">
    <property type="entry name" value="HTH_MARR"/>
    <property type="match status" value="1"/>
</dbReference>
<feature type="domain" description="HTH marR-type" evidence="1">
    <location>
        <begin position="27"/>
        <end position="161"/>
    </location>
</feature>
<accession>A0A3E0VLQ2</accession>
<dbReference type="OrthoDB" id="9154853at2"/>
<dbReference type="InterPro" id="IPR039422">
    <property type="entry name" value="MarR/SlyA-like"/>
</dbReference>